<accession>A0A9N7UM78</accession>
<reference evidence="1" key="1">
    <citation type="submission" date="2020-03" db="EMBL/GenBank/DDBJ databases">
        <authorList>
            <person name="Weist P."/>
        </authorList>
    </citation>
    <scope>NUCLEOTIDE SEQUENCE</scope>
</reference>
<dbReference type="AlphaFoldDB" id="A0A9N7UM78"/>
<keyword evidence="2" id="KW-1185">Reference proteome</keyword>
<evidence type="ECO:0000313" key="1">
    <source>
        <dbReference type="EMBL" id="CAB1432854.1"/>
    </source>
</evidence>
<dbReference type="EMBL" id="CADEAL010001483">
    <property type="protein sequence ID" value="CAB1432854.1"/>
    <property type="molecule type" value="Genomic_DNA"/>
</dbReference>
<sequence length="101" mass="11269">MNSNPSRSAPGSHWVPVWIPLGPSVDRPQPHIQTRVDRAPATTDCSNSKIRLLTSLFEIEELVCRGLVLFHRELKEVEAQPLVGGNVDLTSPPVREPRVRL</sequence>
<organism evidence="1 2">
    <name type="scientific">Pleuronectes platessa</name>
    <name type="common">European plaice</name>
    <dbReference type="NCBI Taxonomy" id="8262"/>
    <lineage>
        <taxon>Eukaryota</taxon>
        <taxon>Metazoa</taxon>
        <taxon>Chordata</taxon>
        <taxon>Craniata</taxon>
        <taxon>Vertebrata</taxon>
        <taxon>Euteleostomi</taxon>
        <taxon>Actinopterygii</taxon>
        <taxon>Neopterygii</taxon>
        <taxon>Teleostei</taxon>
        <taxon>Neoteleostei</taxon>
        <taxon>Acanthomorphata</taxon>
        <taxon>Carangaria</taxon>
        <taxon>Pleuronectiformes</taxon>
        <taxon>Pleuronectoidei</taxon>
        <taxon>Pleuronectidae</taxon>
        <taxon>Pleuronectes</taxon>
    </lineage>
</organism>
<proteinExistence type="predicted"/>
<protein>
    <submittedName>
        <fullName evidence="1">Uncharacterized protein</fullName>
    </submittedName>
</protein>
<evidence type="ECO:0000313" key="2">
    <source>
        <dbReference type="Proteomes" id="UP001153269"/>
    </source>
</evidence>
<gene>
    <name evidence="1" type="ORF">PLEPLA_LOCUS20941</name>
</gene>
<name>A0A9N7UM78_PLEPL</name>
<dbReference type="Proteomes" id="UP001153269">
    <property type="component" value="Unassembled WGS sequence"/>
</dbReference>
<comment type="caution">
    <text evidence="1">The sequence shown here is derived from an EMBL/GenBank/DDBJ whole genome shotgun (WGS) entry which is preliminary data.</text>
</comment>